<feature type="transmembrane region" description="Helical" evidence="7">
    <location>
        <begin position="314"/>
        <end position="333"/>
    </location>
</feature>
<evidence type="ECO:0000256" key="2">
    <source>
        <dbReference type="ARBA" id="ARBA00022448"/>
    </source>
</evidence>
<feature type="compositionally biased region" description="Polar residues" evidence="6">
    <location>
        <begin position="7"/>
        <end position="16"/>
    </location>
</feature>
<feature type="domain" description="Major facilitator superfamily (MFS) profile" evidence="8">
    <location>
        <begin position="38"/>
        <end position="426"/>
    </location>
</feature>
<dbReference type="InterPro" id="IPR036259">
    <property type="entry name" value="MFS_trans_sf"/>
</dbReference>
<evidence type="ECO:0000256" key="1">
    <source>
        <dbReference type="ARBA" id="ARBA00004651"/>
    </source>
</evidence>
<dbReference type="Proteomes" id="UP001163203">
    <property type="component" value="Chromosome"/>
</dbReference>
<evidence type="ECO:0000256" key="6">
    <source>
        <dbReference type="SAM" id="MobiDB-lite"/>
    </source>
</evidence>
<evidence type="ECO:0000259" key="8">
    <source>
        <dbReference type="PROSITE" id="PS50850"/>
    </source>
</evidence>
<feature type="region of interest" description="Disordered" evidence="6">
    <location>
        <begin position="1"/>
        <end position="24"/>
    </location>
</feature>
<dbReference type="Pfam" id="PF07690">
    <property type="entry name" value="MFS_1"/>
    <property type="match status" value="1"/>
</dbReference>
<dbReference type="SUPFAM" id="SSF103473">
    <property type="entry name" value="MFS general substrate transporter"/>
    <property type="match status" value="1"/>
</dbReference>
<keyword evidence="10" id="KW-1185">Reference proteome</keyword>
<feature type="transmembrane region" description="Helical" evidence="7">
    <location>
        <begin position="371"/>
        <end position="393"/>
    </location>
</feature>
<evidence type="ECO:0000313" key="9">
    <source>
        <dbReference type="EMBL" id="WAL68767.1"/>
    </source>
</evidence>
<organism evidence="9 10">
    <name type="scientific">Amycolatopsis cynarae</name>
    <dbReference type="NCBI Taxonomy" id="2995223"/>
    <lineage>
        <taxon>Bacteria</taxon>
        <taxon>Bacillati</taxon>
        <taxon>Actinomycetota</taxon>
        <taxon>Actinomycetes</taxon>
        <taxon>Pseudonocardiales</taxon>
        <taxon>Pseudonocardiaceae</taxon>
        <taxon>Amycolatopsis</taxon>
    </lineage>
</organism>
<feature type="transmembrane region" description="Helical" evidence="7">
    <location>
        <begin position="283"/>
        <end position="302"/>
    </location>
</feature>
<dbReference type="InterPro" id="IPR020846">
    <property type="entry name" value="MFS_dom"/>
</dbReference>
<dbReference type="InterPro" id="IPR052983">
    <property type="entry name" value="MFS_Riboflavin_Transporter"/>
</dbReference>
<accession>A0ABY7BC04</accession>
<dbReference type="InterPro" id="IPR011701">
    <property type="entry name" value="MFS"/>
</dbReference>
<feature type="transmembrane region" description="Helical" evidence="7">
    <location>
        <begin position="36"/>
        <end position="60"/>
    </location>
</feature>
<keyword evidence="4 7" id="KW-1133">Transmembrane helix</keyword>
<reference evidence="9" key="1">
    <citation type="submission" date="2022-11" db="EMBL/GenBank/DDBJ databases">
        <authorList>
            <person name="Mo P."/>
        </authorList>
    </citation>
    <scope>NUCLEOTIDE SEQUENCE</scope>
    <source>
        <strain evidence="9">HUAS 11-8</strain>
    </source>
</reference>
<dbReference type="PANTHER" id="PTHR43385">
    <property type="entry name" value="RIBOFLAVIN TRANSPORTER RIBJ"/>
    <property type="match status" value="1"/>
</dbReference>
<dbReference type="PROSITE" id="PS50850">
    <property type="entry name" value="MFS"/>
    <property type="match status" value="1"/>
</dbReference>
<proteinExistence type="predicted"/>
<protein>
    <submittedName>
        <fullName evidence="9">MFS transporter</fullName>
    </submittedName>
</protein>
<sequence length="429" mass="44719">MKAAPGSQATPESQDSADTREWSQPGRQELRRHWPLLLAALLGISVGVAAIPGNGLAIFLRAMQQDLGWSRAQISLGGTIVLLVVAGVSPLLGWVSDRIRMIWIVVGGLAGLSVSLLLFSRLSSNVGVYYAGCALLGIAASGSATVAYARAVSAAFVRTRGFALGLSTIGTGIAAFVLPEVLAPYAARTGWRTGFVVLGITVAVGAVIVAALLSRSPVATRPPRTIRLAEVTDSRSGLTLREALLGRTFWTLAVCFFMVLFAMAGLQLHLLSYLQDAKVGVASAGKIASLAGIGVIVFRPLGGWFFDRFHAPRTASLILVIATACVLAVVVFGAGAAPLAALAIGLATGAEFDLIGYLSARYFGQRAYGRIYGLFYLVATVGAALSGVFYGAVQDAAGSYLPALCTTAGLLLMTALLLLTLPRYPSDWS</sequence>
<feature type="transmembrane region" description="Helical" evidence="7">
    <location>
        <begin position="102"/>
        <end position="122"/>
    </location>
</feature>
<comment type="subcellular location">
    <subcellularLocation>
        <location evidence="1">Cell membrane</location>
        <topology evidence="1">Multi-pass membrane protein</topology>
    </subcellularLocation>
</comment>
<keyword evidence="5 7" id="KW-0472">Membrane</keyword>
<feature type="transmembrane region" description="Helical" evidence="7">
    <location>
        <begin position="161"/>
        <end position="182"/>
    </location>
</feature>
<gene>
    <name evidence="9" type="ORF">ORV05_13675</name>
</gene>
<evidence type="ECO:0000256" key="3">
    <source>
        <dbReference type="ARBA" id="ARBA00022692"/>
    </source>
</evidence>
<feature type="transmembrane region" description="Helical" evidence="7">
    <location>
        <begin position="249"/>
        <end position="271"/>
    </location>
</feature>
<evidence type="ECO:0000256" key="7">
    <source>
        <dbReference type="SAM" id="Phobius"/>
    </source>
</evidence>
<feature type="transmembrane region" description="Helical" evidence="7">
    <location>
        <begin position="399"/>
        <end position="421"/>
    </location>
</feature>
<dbReference type="PANTHER" id="PTHR43385:SF1">
    <property type="entry name" value="RIBOFLAVIN TRANSPORTER RIBJ"/>
    <property type="match status" value="1"/>
</dbReference>
<evidence type="ECO:0000256" key="4">
    <source>
        <dbReference type="ARBA" id="ARBA00022989"/>
    </source>
</evidence>
<feature type="transmembrane region" description="Helical" evidence="7">
    <location>
        <begin position="128"/>
        <end position="149"/>
    </location>
</feature>
<keyword evidence="2" id="KW-0813">Transport</keyword>
<keyword evidence="3 7" id="KW-0812">Transmembrane</keyword>
<feature type="transmembrane region" description="Helical" evidence="7">
    <location>
        <begin position="339"/>
        <end position="359"/>
    </location>
</feature>
<dbReference type="EMBL" id="CP113836">
    <property type="protein sequence ID" value="WAL68767.1"/>
    <property type="molecule type" value="Genomic_DNA"/>
</dbReference>
<name>A0ABY7BC04_9PSEU</name>
<feature type="transmembrane region" description="Helical" evidence="7">
    <location>
        <begin position="72"/>
        <end position="95"/>
    </location>
</feature>
<dbReference type="RefSeq" id="WP_268758860.1">
    <property type="nucleotide sequence ID" value="NZ_CP113836.1"/>
</dbReference>
<evidence type="ECO:0000256" key="5">
    <source>
        <dbReference type="ARBA" id="ARBA00023136"/>
    </source>
</evidence>
<dbReference type="Gene3D" id="1.20.1250.20">
    <property type="entry name" value="MFS general substrate transporter like domains"/>
    <property type="match status" value="2"/>
</dbReference>
<evidence type="ECO:0000313" key="10">
    <source>
        <dbReference type="Proteomes" id="UP001163203"/>
    </source>
</evidence>
<feature type="transmembrane region" description="Helical" evidence="7">
    <location>
        <begin position="194"/>
        <end position="214"/>
    </location>
</feature>